<feature type="region of interest" description="Disordered" evidence="9">
    <location>
        <begin position="979"/>
        <end position="1042"/>
    </location>
</feature>
<dbReference type="SUPFAM" id="SSF100934">
    <property type="entry name" value="Heat shock protein 70kD (HSP70), C-terminal subdomain"/>
    <property type="match status" value="1"/>
</dbReference>
<feature type="chain" id="PRO_5020033423" description="Hypoxia up-regulated protein 1" evidence="10">
    <location>
        <begin position="20"/>
        <end position="1042"/>
    </location>
</feature>
<name>A0A4E0RNU1_FASHE</name>
<evidence type="ECO:0000256" key="6">
    <source>
        <dbReference type="ARBA" id="ARBA00022840"/>
    </source>
</evidence>
<dbReference type="InterPro" id="IPR018181">
    <property type="entry name" value="Heat_shock_70_CS"/>
</dbReference>
<evidence type="ECO:0000256" key="2">
    <source>
        <dbReference type="ARBA" id="ARBA00007381"/>
    </source>
</evidence>
<dbReference type="Gene3D" id="3.90.640.10">
    <property type="entry name" value="Actin, Chain A, domain 4"/>
    <property type="match status" value="1"/>
</dbReference>
<dbReference type="Proteomes" id="UP000230066">
    <property type="component" value="Unassembled WGS sequence"/>
</dbReference>
<evidence type="ECO:0000256" key="8">
    <source>
        <dbReference type="ARBA" id="ARBA00040503"/>
    </source>
</evidence>
<dbReference type="GO" id="GO:0140662">
    <property type="term" value="F:ATP-dependent protein folding chaperone"/>
    <property type="evidence" value="ECO:0007669"/>
    <property type="project" value="InterPro"/>
</dbReference>
<dbReference type="GO" id="GO:0034663">
    <property type="term" value="C:endoplasmic reticulum chaperone complex"/>
    <property type="evidence" value="ECO:0007669"/>
    <property type="project" value="TreeGrafter"/>
</dbReference>
<feature type="region of interest" description="Disordered" evidence="9">
    <location>
        <begin position="600"/>
        <end position="629"/>
    </location>
</feature>
<evidence type="ECO:0000256" key="1">
    <source>
        <dbReference type="ARBA" id="ARBA00004319"/>
    </source>
</evidence>
<feature type="compositionally biased region" description="Basic residues" evidence="9">
    <location>
        <begin position="995"/>
        <end position="1005"/>
    </location>
</feature>
<dbReference type="PRINTS" id="PR00301">
    <property type="entry name" value="HEATSHOCK70"/>
</dbReference>
<dbReference type="InterPro" id="IPR013126">
    <property type="entry name" value="Hsp_70_fam"/>
</dbReference>
<dbReference type="PROSITE" id="PS01036">
    <property type="entry name" value="HSP70_3"/>
    <property type="match status" value="1"/>
</dbReference>
<feature type="compositionally biased region" description="Basic and acidic residues" evidence="9">
    <location>
        <begin position="887"/>
        <end position="897"/>
    </location>
</feature>
<keyword evidence="6" id="KW-0067">ATP-binding</keyword>
<evidence type="ECO:0000256" key="10">
    <source>
        <dbReference type="SAM" id="SignalP"/>
    </source>
</evidence>
<feature type="signal peptide" evidence="10">
    <location>
        <begin position="1"/>
        <end position="19"/>
    </location>
</feature>
<dbReference type="GO" id="GO:0005788">
    <property type="term" value="C:endoplasmic reticulum lumen"/>
    <property type="evidence" value="ECO:0007669"/>
    <property type="project" value="UniProtKB-SubCell"/>
</dbReference>
<dbReference type="SUPFAM" id="SSF53067">
    <property type="entry name" value="Actin-like ATPase domain"/>
    <property type="match status" value="2"/>
</dbReference>
<evidence type="ECO:0000256" key="5">
    <source>
        <dbReference type="ARBA" id="ARBA00022824"/>
    </source>
</evidence>
<keyword evidence="12" id="KW-1185">Reference proteome</keyword>
<organism evidence="11 12">
    <name type="scientific">Fasciola hepatica</name>
    <name type="common">Liver fluke</name>
    <dbReference type="NCBI Taxonomy" id="6192"/>
    <lineage>
        <taxon>Eukaryota</taxon>
        <taxon>Metazoa</taxon>
        <taxon>Spiralia</taxon>
        <taxon>Lophotrochozoa</taxon>
        <taxon>Platyhelminthes</taxon>
        <taxon>Trematoda</taxon>
        <taxon>Digenea</taxon>
        <taxon>Plagiorchiida</taxon>
        <taxon>Echinostomata</taxon>
        <taxon>Echinostomatoidea</taxon>
        <taxon>Fasciolidae</taxon>
        <taxon>Fasciola</taxon>
    </lineage>
</organism>
<accession>A0A4E0RNU1</accession>
<reference evidence="11" key="1">
    <citation type="submission" date="2019-03" db="EMBL/GenBank/DDBJ databases">
        <title>Improved annotation for the trematode Fasciola hepatica.</title>
        <authorList>
            <person name="Choi Y.-J."/>
            <person name="Martin J."/>
            <person name="Mitreva M."/>
        </authorList>
    </citation>
    <scope>NUCLEOTIDE SEQUENCE [LARGE SCALE GENOMIC DNA]</scope>
</reference>
<evidence type="ECO:0000256" key="7">
    <source>
        <dbReference type="ARBA" id="ARBA00023186"/>
    </source>
</evidence>
<evidence type="ECO:0000313" key="11">
    <source>
        <dbReference type="EMBL" id="THD27344.1"/>
    </source>
</evidence>
<dbReference type="InterPro" id="IPR029047">
    <property type="entry name" value="HSP70_peptide-bd_sf"/>
</dbReference>
<dbReference type="Gene3D" id="1.20.1270.10">
    <property type="match status" value="1"/>
</dbReference>
<dbReference type="FunFam" id="3.30.30.30:FF:000004">
    <property type="entry name" value="hypoxia up-regulated protein 1"/>
    <property type="match status" value="1"/>
</dbReference>
<evidence type="ECO:0000256" key="3">
    <source>
        <dbReference type="ARBA" id="ARBA00022729"/>
    </source>
</evidence>
<dbReference type="GO" id="GO:0030968">
    <property type="term" value="P:endoplasmic reticulum unfolded protein response"/>
    <property type="evidence" value="ECO:0007669"/>
    <property type="project" value="TreeGrafter"/>
</dbReference>
<dbReference type="InterPro" id="IPR029048">
    <property type="entry name" value="HSP70_C_sf"/>
</dbReference>
<feature type="compositionally biased region" description="Polar residues" evidence="9">
    <location>
        <begin position="611"/>
        <end position="620"/>
    </location>
</feature>
<dbReference type="AlphaFoldDB" id="A0A4E0RNU1"/>
<dbReference type="CDD" id="cd10230">
    <property type="entry name" value="ASKHA_NBD_HSP70_HYOU1"/>
    <property type="match status" value="1"/>
</dbReference>
<dbReference type="EMBL" id="JXXN02000451">
    <property type="protein sequence ID" value="THD27344.1"/>
    <property type="molecule type" value="Genomic_DNA"/>
</dbReference>
<dbReference type="InterPro" id="IPR043129">
    <property type="entry name" value="ATPase_NBD"/>
</dbReference>
<dbReference type="Gene3D" id="3.30.420.40">
    <property type="match status" value="2"/>
</dbReference>
<keyword evidence="7" id="KW-0143">Chaperone</keyword>
<proteinExistence type="inferred from homology"/>
<dbReference type="GO" id="GO:0005524">
    <property type="term" value="F:ATP binding"/>
    <property type="evidence" value="ECO:0007669"/>
    <property type="project" value="UniProtKB-KW"/>
</dbReference>
<protein>
    <recommendedName>
        <fullName evidence="8">Hypoxia up-regulated protein 1</fullName>
    </recommendedName>
</protein>
<evidence type="ECO:0000256" key="9">
    <source>
        <dbReference type="SAM" id="MobiDB-lite"/>
    </source>
</evidence>
<dbReference type="PANTHER" id="PTHR45639:SF3">
    <property type="entry name" value="HYPOXIA UP-REGULATED PROTEIN 1"/>
    <property type="match status" value="1"/>
</dbReference>
<dbReference type="Gene3D" id="3.30.30.30">
    <property type="match status" value="1"/>
</dbReference>
<dbReference type="Pfam" id="PF00012">
    <property type="entry name" value="HSP70"/>
    <property type="match status" value="1"/>
</dbReference>
<feature type="compositionally biased region" description="Basic and acidic residues" evidence="9">
    <location>
        <begin position="826"/>
        <end position="839"/>
    </location>
</feature>
<comment type="caution">
    <text evidence="11">The sequence shown here is derived from an EMBL/GenBank/DDBJ whole genome shotgun (WGS) entry which is preliminary data.</text>
</comment>
<dbReference type="PANTHER" id="PTHR45639">
    <property type="entry name" value="HSC70CB, ISOFORM G-RELATED"/>
    <property type="match status" value="1"/>
</dbReference>
<comment type="similarity">
    <text evidence="2">Belongs to the heat shock protein 70 family.</text>
</comment>
<dbReference type="Gene3D" id="2.60.34.10">
    <property type="entry name" value="Substrate Binding Domain Of DNAk, Chain A, domain 1"/>
    <property type="match status" value="1"/>
</dbReference>
<keyword evidence="3 10" id="KW-0732">Signal</keyword>
<feature type="region of interest" description="Disordered" evidence="9">
    <location>
        <begin position="826"/>
        <end position="912"/>
    </location>
</feature>
<evidence type="ECO:0000256" key="4">
    <source>
        <dbReference type="ARBA" id="ARBA00022741"/>
    </source>
</evidence>
<sequence>MNLILRYNALLLCVSSLFAASIAMSSMSVDLGSDSMKVAVVLPKVPMEVALDAQAKRKTPTAVGFRDGERVFGIDAVSMAATRPSYVYQSISSIIGKHIDHPAVKLYRQRFPFHNLTYDESTGQLIFHHPEGMSFTVEELVAMLLEYARNVAEYHSGSVMKTCVVTVPSFYGQAERESLARAVRIAGLELQQLINVNTAVALDFGIFRRNKFTESAQYFMFFDVGYISTTATVVSYQIGKHHQGGKSAQDPILTIMGVGFAPSLGTSSLIYRIRDHFAQVFSESAGIPINILHQNARAMSRLLKEAVRVFTILSANTEATAQLDQLADDKDFRAQITREKMETLCEEEFNAFRKPFTEALTSSGIDLAMIQEIVLMGGGTRIPKVQEILMTLGQRSELGKGLNNDEAAVMGAVYQAAFHTPGFRVLPFVVRDYNAYTIAVDFKRAPQATPTDEKSDSGEANADIRRVLFPRGNPFPQKRAITFNRHTTDLTFYVNYVELRDEESAYLRQSNLTRATTEGVAKAVEKNPGSELRGVKAHFSLDYSGRLTLTGIDCLFFPLAVTDETRKDESVFQKLNNTISRLFGVGANTKSNEELEANNTTENTTVDMENETNSSQPVNQTAANGTETNNRTTENITQNISETSNLTEKTQHTHTNATKELKPFTERIGFHQELLYGPVPSDAEIEKSIKKLRDLRQADEARREREKMANELESSIFTMREEIETTVYITHSTAEERQQLSDMLTNTLNWFEEQDAKTSKEVYEEKLLELRRIYLPINVRVTEAQKRPGAFEELNRTITQALGVLVKMREINDVLYHLDQSMKEKKKLEQKQRQEKVAPADEPLPQTETTKVPDVSEHPPTLTPPSNEDANVSADEDSPPVLIPKPKPSESKDEKPMQTESNEEQPEPPFVPLFADTEMESLKKLAEELRTWITDSVKLLNEAVPHQTPPVRIDDIHSKRILLKSKLVPLETKLTLFQSEMERAHHQQQQQQQRQQKKKASKSKKEKSIPANKTKPEALPDAPAESTAGTTEAPKVSPHLEL</sequence>
<evidence type="ECO:0000313" key="12">
    <source>
        <dbReference type="Proteomes" id="UP000230066"/>
    </source>
</evidence>
<keyword evidence="4" id="KW-0547">Nucleotide-binding</keyword>
<keyword evidence="5" id="KW-0256">Endoplasmic reticulum</keyword>
<comment type="subcellular location">
    <subcellularLocation>
        <location evidence="1">Endoplasmic reticulum lumen</location>
    </subcellularLocation>
</comment>
<gene>
    <name evidence="11" type="ORF">D915_001461</name>
</gene>